<dbReference type="OrthoDB" id="678493at2759"/>
<dbReference type="AlphaFoldDB" id="A0A6G1BIQ7"/>
<dbReference type="Gene3D" id="3.40.50.2000">
    <property type="entry name" value="Glycogen Phosphorylase B"/>
    <property type="match status" value="1"/>
</dbReference>
<evidence type="ECO:0000313" key="3">
    <source>
        <dbReference type="Proteomes" id="UP000479710"/>
    </source>
</evidence>
<comment type="similarity">
    <text evidence="1">Belongs to the UDP-glycosyltransferase family.</text>
</comment>
<dbReference type="EMBL" id="SPHZ02000012">
    <property type="protein sequence ID" value="KAF0887810.1"/>
    <property type="molecule type" value="Genomic_DNA"/>
</dbReference>
<dbReference type="PANTHER" id="PTHR11926:SF763">
    <property type="entry name" value="OS04G0206000 PROTEIN"/>
    <property type="match status" value="1"/>
</dbReference>
<sequence>MSSDLAAILKVRVILAPQCWLLVPGGSPDAHVFLIAFPGAHGHVNLILQFGRRLAQHGLCPTLVTTRYILSTLPPQTRPFRVAAISDGFESGGMAACPDAREDMRRLAEVGSEILDALFRSETTAGRPVRAGVRPAPAVWRVAHALGVPATAFFSQPCVLDVIYGEVWAGRVGPPVVWSLGQRTCGRS</sequence>
<keyword evidence="3" id="KW-1185">Reference proteome</keyword>
<name>A0A6G1BIQ7_9ORYZ</name>
<dbReference type="Proteomes" id="UP000479710">
    <property type="component" value="Unassembled WGS sequence"/>
</dbReference>
<dbReference type="GO" id="GO:0080043">
    <property type="term" value="F:quercetin 3-O-glucosyltransferase activity"/>
    <property type="evidence" value="ECO:0007669"/>
    <property type="project" value="TreeGrafter"/>
</dbReference>
<accession>A0A6G1BIQ7</accession>
<protein>
    <submittedName>
        <fullName evidence="2">Uncharacterized protein</fullName>
    </submittedName>
</protein>
<evidence type="ECO:0000313" key="2">
    <source>
        <dbReference type="EMBL" id="KAF0887810.1"/>
    </source>
</evidence>
<gene>
    <name evidence="2" type="ORF">E2562_004032</name>
</gene>
<organism evidence="2 3">
    <name type="scientific">Oryza meyeriana var. granulata</name>
    <dbReference type="NCBI Taxonomy" id="110450"/>
    <lineage>
        <taxon>Eukaryota</taxon>
        <taxon>Viridiplantae</taxon>
        <taxon>Streptophyta</taxon>
        <taxon>Embryophyta</taxon>
        <taxon>Tracheophyta</taxon>
        <taxon>Spermatophyta</taxon>
        <taxon>Magnoliopsida</taxon>
        <taxon>Liliopsida</taxon>
        <taxon>Poales</taxon>
        <taxon>Poaceae</taxon>
        <taxon>BOP clade</taxon>
        <taxon>Oryzoideae</taxon>
        <taxon>Oryzeae</taxon>
        <taxon>Oryzinae</taxon>
        <taxon>Oryza</taxon>
        <taxon>Oryza meyeriana</taxon>
    </lineage>
</organism>
<dbReference type="SUPFAM" id="SSF53756">
    <property type="entry name" value="UDP-Glycosyltransferase/glycogen phosphorylase"/>
    <property type="match status" value="1"/>
</dbReference>
<dbReference type="PANTHER" id="PTHR11926">
    <property type="entry name" value="GLUCOSYL/GLUCURONOSYL TRANSFERASES"/>
    <property type="match status" value="1"/>
</dbReference>
<evidence type="ECO:0000256" key="1">
    <source>
        <dbReference type="ARBA" id="ARBA00009995"/>
    </source>
</evidence>
<comment type="caution">
    <text evidence="2">The sequence shown here is derived from an EMBL/GenBank/DDBJ whole genome shotgun (WGS) entry which is preliminary data.</text>
</comment>
<reference evidence="2 3" key="1">
    <citation type="submission" date="2019-11" db="EMBL/GenBank/DDBJ databases">
        <title>Whole genome sequence of Oryza granulata.</title>
        <authorList>
            <person name="Li W."/>
        </authorList>
    </citation>
    <scope>NUCLEOTIDE SEQUENCE [LARGE SCALE GENOMIC DNA]</scope>
    <source>
        <strain evidence="3">cv. Menghai</strain>
        <tissue evidence="2">Leaf</tissue>
    </source>
</reference>
<proteinExistence type="inferred from homology"/>
<dbReference type="GO" id="GO:0080044">
    <property type="term" value="F:quercetin 7-O-glucosyltransferase activity"/>
    <property type="evidence" value="ECO:0007669"/>
    <property type="project" value="TreeGrafter"/>
</dbReference>